<reference evidence="2 3" key="1">
    <citation type="journal article" date="2014" name="Am. J. Bot.">
        <title>Genome assembly and annotation for red clover (Trifolium pratense; Fabaceae).</title>
        <authorList>
            <person name="Istvanek J."/>
            <person name="Jaros M."/>
            <person name="Krenek A."/>
            <person name="Repkova J."/>
        </authorList>
    </citation>
    <scope>NUCLEOTIDE SEQUENCE [LARGE SCALE GENOMIC DNA]</scope>
    <source>
        <strain evidence="3">cv. Tatra</strain>
        <tissue evidence="2">Young leaves</tissue>
    </source>
</reference>
<evidence type="ECO:0000313" key="2">
    <source>
        <dbReference type="EMBL" id="PNX67118.1"/>
    </source>
</evidence>
<evidence type="ECO:0000256" key="1">
    <source>
        <dbReference type="SAM" id="MobiDB-lite"/>
    </source>
</evidence>
<name>A0A2K3KLD4_TRIPR</name>
<sequence length="57" mass="6057">AVPHRYGKGQSGAVPHRYGKGKSGAPKLLAGFSPGSRWSGAERSRAVQSDRSRSRCC</sequence>
<proteinExistence type="predicted"/>
<comment type="caution">
    <text evidence="2">The sequence shown here is derived from an EMBL/GenBank/DDBJ whole genome shotgun (WGS) entry which is preliminary data.</text>
</comment>
<feature type="non-terminal residue" evidence="2">
    <location>
        <position position="1"/>
    </location>
</feature>
<dbReference type="EMBL" id="ASHM01204276">
    <property type="protein sequence ID" value="PNX67118.1"/>
    <property type="molecule type" value="Genomic_DNA"/>
</dbReference>
<dbReference type="Proteomes" id="UP000236291">
    <property type="component" value="Unassembled WGS sequence"/>
</dbReference>
<evidence type="ECO:0000313" key="3">
    <source>
        <dbReference type="Proteomes" id="UP000236291"/>
    </source>
</evidence>
<feature type="region of interest" description="Disordered" evidence="1">
    <location>
        <begin position="1"/>
        <end position="57"/>
    </location>
</feature>
<reference evidence="2 3" key="2">
    <citation type="journal article" date="2017" name="Front. Plant Sci.">
        <title>Gene Classification and Mining of Molecular Markers Useful in Red Clover (Trifolium pratense) Breeding.</title>
        <authorList>
            <person name="Istvanek J."/>
            <person name="Dluhosova J."/>
            <person name="Dluhos P."/>
            <person name="Patkova L."/>
            <person name="Nedelnik J."/>
            <person name="Repkova J."/>
        </authorList>
    </citation>
    <scope>NUCLEOTIDE SEQUENCE [LARGE SCALE GENOMIC DNA]</scope>
    <source>
        <strain evidence="3">cv. Tatra</strain>
        <tissue evidence="2">Young leaves</tissue>
    </source>
</reference>
<organism evidence="2 3">
    <name type="scientific">Trifolium pratense</name>
    <name type="common">Red clover</name>
    <dbReference type="NCBI Taxonomy" id="57577"/>
    <lineage>
        <taxon>Eukaryota</taxon>
        <taxon>Viridiplantae</taxon>
        <taxon>Streptophyta</taxon>
        <taxon>Embryophyta</taxon>
        <taxon>Tracheophyta</taxon>
        <taxon>Spermatophyta</taxon>
        <taxon>Magnoliopsida</taxon>
        <taxon>eudicotyledons</taxon>
        <taxon>Gunneridae</taxon>
        <taxon>Pentapetalae</taxon>
        <taxon>rosids</taxon>
        <taxon>fabids</taxon>
        <taxon>Fabales</taxon>
        <taxon>Fabaceae</taxon>
        <taxon>Papilionoideae</taxon>
        <taxon>50 kb inversion clade</taxon>
        <taxon>NPAAA clade</taxon>
        <taxon>Hologalegina</taxon>
        <taxon>IRL clade</taxon>
        <taxon>Trifolieae</taxon>
        <taxon>Trifolium</taxon>
    </lineage>
</organism>
<protein>
    <submittedName>
        <fullName evidence="2">Uncharacterized protein</fullName>
    </submittedName>
</protein>
<gene>
    <name evidence="2" type="ORF">L195_g063371</name>
</gene>
<accession>A0A2K3KLD4</accession>
<feature type="compositionally biased region" description="Basic and acidic residues" evidence="1">
    <location>
        <begin position="40"/>
        <end position="57"/>
    </location>
</feature>
<dbReference type="AlphaFoldDB" id="A0A2K3KLD4"/>